<keyword evidence="5" id="KW-1185">Reference proteome</keyword>
<comment type="caution">
    <text evidence="4">The sequence shown here is derived from an EMBL/GenBank/DDBJ whole genome shotgun (WGS) entry which is preliminary data.</text>
</comment>
<keyword evidence="3" id="KW-0963">Cytoplasm</keyword>
<keyword evidence="3" id="KW-0056">Arginine metabolism</keyword>
<dbReference type="PIRSF" id="PIRSF006356">
    <property type="entry name" value="Arg_deiminase"/>
    <property type="match status" value="1"/>
</dbReference>
<dbReference type="Gene3D" id="1.10.3930.10">
    <property type="entry name" value="Arginine deiminase"/>
    <property type="match status" value="1"/>
</dbReference>
<comment type="subcellular location">
    <subcellularLocation>
        <location evidence="3">Cytoplasm</location>
    </subcellularLocation>
</comment>
<comment type="catalytic activity">
    <reaction evidence="3">
        <text>L-arginine + H2O = L-citrulline + NH4(+)</text>
        <dbReference type="Rhea" id="RHEA:19597"/>
        <dbReference type="ChEBI" id="CHEBI:15377"/>
        <dbReference type="ChEBI" id="CHEBI:28938"/>
        <dbReference type="ChEBI" id="CHEBI:32682"/>
        <dbReference type="ChEBI" id="CHEBI:57743"/>
        <dbReference type="EC" id="3.5.3.6"/>
    </reaction>
</comment>
<dbReference type="HAMAP" id="MF_00242">
    <property type="entry name" value="Arg_deiminase"/>
    <property type="match status" value="1"/>
</dbReference>
<keyword evidence="2 3" id="KW-0378">Hydrolase</keyword>
<dbReference type="RefSeq" id="WP_339573379.1">
    <property type="nucleotide sequence ID" value="NZ_JBBIAA010000001.1"/>
</dbReference>
<dbReference type="PRINTS" id="PR01466">
    <property type="entry name" value="ARGDEIMINASE"/>
</dbReference>
<accession>A0ABU8RFZ7</accession>
<dbReference type="Pfam" id="PF02274">
    <property type="entry name" value="ADI"/>
    <property type="match status" value="1"/>
</dbReference>
<dbReference type="InterPro" id="IPR003876">
    <property type="entry name" value="Arg_deiminase"/>
</dbReference>
<dbReference type="NCBIfam" id="NF002381">
    <property type="entry name" value="PRK01388.1"/>
    <property type="match status" value="1"/>
</dbReference>
<comment type="similarity">
    <text evidence="1 3">Belongs to the arginine deiminase family.</text>
</comment>
<evidence type="ECO:0000313" key="5">
    <source>
        <dbReference type="Proteomes" id="UP001387100"/>
    </source>
</evidence>
<reference evidence="4 5" key="1">
    <citation type="journal article" date="2017" name="Int. J. Syst. Evol. Microbiol.">
        <title>Pseudokineococcus basanitobsidens sp. nov., isolated from volcanic rock.</title>
        <authorList>
            <person name="Lee D.W."/>
            <person name="Park M.Y."/>
            <person name="Kim J.J."/>
            <person name="Kim B.S."/>
        </authorList>
    </citation>
    <scope>NUCLEOTIDE SEQUENCE [LARGE SCALE GENOMIC DNA]</scope>
    <source>
        <strain evidence="4 5">DSM 103726</strain>
    </source>
</reference>
<dbReference type="PANTHER" id="PTHR47271">
    <property type="entry name" value="ARGININE DEIMINASE"/>
    <property type="match status" value="1"/>
</dbReference>
<proteinExistence type="inferred from homology"/>
<protein>
    <recommendedName>
        <fullName evidence="3">Arginine deiminase</fullName>
        <shortName evidence="3">ADI</shortName>
        <ecNumber evidence="3">3.5.3.6</ecNumber>
    </recommendedName>
    <alternativeName>
        <fullName evidence="3">Arginine dihydrolase</fullName>
        <shortName evidence="3">AD</shortName>
    </alternativeName>
</protein>
<dbReference type="SUPFAM" id="SSF55909">
    <property type="entry name" value="Pentein"/>
    <property type="match status" value="1"/>
</dbReference>
<dbReference type="EMBL" id="JBBIAA010000001">
    <property type="protein sequence ID" value="MEJ5943989.1"/>
    <property type="molecule type" value="Genomic_DNA"/>
</dbReference>
<feature type="active site" description="Amidino-cysteine intermediate" evidence="3">
    <location>
        <position position="409"/>
    </location>
</feature>
<dbReference type="Proteomes" id="UP001387100">
    <property type="component" value="Unassembled WGS sequence"/>
</dbReference>
<gene>
    <name evidence="3" type="primary">arcA</name>
    <name evidence="4" type="ORF">WDZ17_01590</name>
</gene>
<name>A0ABU8RFZ7_9ACTN</name>
<dbReference type="GO" id="GO:0016990">
    <property type="term" value="F:arginine deiminase activity"/>
    <property type="evidence" value="ECO:0007669"/>
    <property type="project" value="UniProtKB-EC"/>
</dbReference>
<evidence type="ECO:0000256" key="3">
    <source>
        <dbReference type="HAMAP-Rule" id="MF_00242"/>
    </source>
</evidence>
<sequence>MPDPSSSSAPDHAAASRGVGSEVGALRTVVLHRPGPELARLTPRNNDRLLFDAIPWVARAQEEHDAFAEVLRGRGVDVLYLTDLIAEALEVPAAREESVAAVLADPSLGRSLGGRVGAHLHSLAPADLADALVAGLRLDELDVARPEREPGLVAALRAAGDFVVEPLPNLLFTRDSSAWVGGSVVVSSLAMPARHRETSLTRVVYAHHPRFAGTELLYEPGLEHVEGGDVMVLADGVLAVGTGERTTPAGVERLAERAFRSGAARCVLAVPVAQERATMHLDTVCTMVDVDQVVMYPSIAHSLEAYALTPVDEHDPGAGVHVGAARPFLAAAAQAMGIDELRVVDTGLDEVTAEREQWDDGNNTLALAPGVVVAYERNTRTNARLAAHGVEVLPIRGSELGSGRGGPRCMSCPVVRDPLPRT</sequence>
<comment type="pathway">
    <text evidence="3">Amino-acid degradation; L-arginine degradation via ADI pathway; carbamoyl phosphate from L-arginine: step 1/2.</text>
</comment>
<dbReference type="PANTHER" id="PTHR47271:SF2">
    <property type="entry name" value="ARGININE DEIMINASE"/>
    <property type="match status" value="1"/>
</dbReference>
<evidence type="ECO:0000313" key="4">
    <source>
        <dbReference type="EMBL" id="MEJ5943989.1"/>
    </source>
</evidence>
<evidence type="ECO:0000256" key="2">
    <source>
        <dbReference type="ARBA" id="ARBA00022801"/>
    </source>
</evidence>
<evidence type="ECO:0000256" key="1">
    <source>
        <dbReference type="ARBA" id="ARBA00010206"/>
    </source>
</evidence>
<organism evidence="4 5">
    <name type="scientific">Pseudokineococcus basanitobsidens</name>
    <dbReference type="NCBI Taxonomy" id="1926649"/>
    <lineage>
        <taxon>Bacteria</taxon>
        <taxon>Bacillati</taxon>
        <taxon>Actinomycetota</taxon>
        <taxon>Actinomycetes</taxon>
        <taxon>Kineosporiales</taxon>
        <taxon>Kineosporiaceae</taxon>
        <taxon>Pseudokineococcus</taxon>
    </lineage>
</organism>
<dbReference type="EC" id="3.5.3.6" evidence="3"/>
<dbReference type="Gene3D" id="3.75.10.10">
    <property type="entry name" value="L-arginine/glycine Amidinotransferase, Chain A"/>
    <property type="match status" value="1"/>
</dbReference>